<name>A0ACA9S0R5_9GLOM</name>
<gene>
    <name evidence="1" type="ORF">RPERSI_LOCUS25305</name>
</gene>
<protein>
    <submittedName>
        <fullName evidence="1">35540_t:CDS:1</fullName>
    </submittedName>
</protein>
<evidence type="ECO:0000313" key="2">
    <source>
        <dbReference type="Proteomes" id="UP000789920"/>
    </source>
</evidence>
<reference evidence="1" key="1">
    <citation type="submission" date="2021-06" db="EMBL/GenBank/DDBJ databases">
        <authorList>
            <person name="Kallberg Y."/>
            <person name="Tangrot J."/>
            <person name="Rosling A."/>
        </authorList>
    </citation>
    <scope>NUCLEOTIDE SEQUENCE</scope>
    <source>
        <strain evidence="1">MA461A</strain>
    </source>
</reference>
<accession>A0ACA9S0R5</accession>
<dbReference type="EMBL" id="CAJVQC010083291">
    <property type="protein sequence ID" value="CAG8820200.1"/>
    <property type="molecule type" value="Genomic_DNA"/>
</dbReference>
<dbReference type="Proteomes" id="UP000789920">
    <property type="component" value="Unassembled WGS sequence"/>
</dbReference>
<proteinExistence type="predicted"/>
<organism evidence="1 2">
    <name type="scientific">Racocetra persica</name>
    <dbReference type="NCBI Taxonomy" id="160502"/>
    <lineage>
        <taxon>Eukaryota</taxon>
        <taxon>Fungi</taxon>
        <taxon>Fungi incertae sedis</taxon>
        <taxon>Mucoromycota</taxon>
        <taxon>Glomeromycotina</taxon>
        <taxon>Glomeromycetes</taxon>
        <taxon>Diversisporales</taxon>
        <taxon>Gigasporaceae</taxon>
        <taxon>Racocetra</taxon>
    </lineage>
</organism>
<keyword evidence="2" id="KW-1185">Reference proteome</keyword>
<sequence>QPIINEEHVDNLRSMFPQRSQETITRALLLSDNDINRAVQFLLDHP</sequence>
<feature type="non-terminal residue" evidence="1">
    <location>
        <position position="1"/>
    </location>
</feature>
<comment type="caution">
    <text evidence="1">The sequence shown here is derived from an EMBL/GenBank/DDBJ whole genome shotgun (WGS) entry which is preliminary data.</text>
</comment>
<evidence type="ECO:0000313" key="1">
    <source>
        <dbReference type="EMBL" id="CAG8820200.1"/>
    </source>
</evidence>